<feature type="domain" description="Radical SAM core" evidence="17">
    <location>
        <begin position="146"/>
        <end position="374"/>
    </location>
</feature>
<dbReference type="STRING" id="1244869.H261_14410"/>
<feature type="binding site" evidence="14">
    <location>
        <position position="164"/>
    </location>
    <ligand>
        <name>[4Fe-4S] cluster</name>
        <dbReference type="ChEBI" id="CHEBI:49883"/>
        <label>2</label>
        <note>4Fe-4S-S-AdoMet</note>
    </ligand>
</feature>
<feature type="domain" description="TRAM" evidence="15">
    <location>
        <begin position="377"/>
        <end position="438"/>
    </location>
</feature>
<organism evidence="18 19">
    <name type="scientific">Paramagnetospirillum caucaseum</name>
    <dbReference type="NCBI Taxonomy" id="1244869"/>
    <lineage>
        <taxon>Bacteria</taxon>
        <taxon>Pseudomonadati</taxon>
        <taxon>Pseudomonadota</taxon>
        <taxon>Alphaproteobacteria</taxon>
        <taxon>Rhodospirillales</taxon>
        <taxon>Magnetospirillaceae</taxon>
        <taxon>Paramagnetospirillum</taxon>
    </lineage>
</organism>
<evidence type="ECO:0000256" key="12">
    <source>
        <dbReference type="ARBA" id="ARBA00052380"/>
    </source>
</evidence>
<evidence type="ECO:0000256" key="3">
    <source>
        <dbReference type="ARBA" id="ARBA00022490"/>
    </source>
</evidence>
<dbReference type="RefSeq" id="WP_008618784.1">
    <property type="nucleotide sequence ID" value="NZ_AONQ01000039.1"/>
</dbReference>
<dbReference type="SUPFAM" id="SSF102114">
    <property type="entry name" value="Radical SAM enzymes"/>
    <property type="match status" value="1"/>
</dbReference>
<dbReference type="InterPro" id="IPR007197">
    <property type="entry name" value="rSAM"/>
</dbReference>
<keyword evidence="19" id="KW-1185">Reference proteome</keyword>
<comment type="function">
    <text evidence="1 14">Catalyzes the methylthiolation of N6-(dimethylallyl)adenosine (i(6)A), leading to the formation of 2-methylthio-N6-(dimethylallyl)adenosine (ms(2)i(6)A) at position 37 in tRNAs that read codons beginning with uridine.</text>
</comment>
<dbReference type="InterPro" id="IPR013848">
    <property type="entry name" value="Methylthiotransferase_N"/>
</dbReference>
<evidence type="ECO:0000313" key="19">
    <source>
        <dbReference type="Proteomes" id="UP000011744"/>
    </source>
</evidence>
<dbReference type="GO" id="GO:0051539">
    <property type="term" value="F:4 iron, 4 sulfur cluster binding"/>
    <property type="evidence" value="ECO:0007669"/>
    <property type="project" value="UniProtKB-UniRule"/>
</dbReference>
<dbReference type="InterPro" id="IPR023404">
    <property type="entry name" value="rSAM_horseshoe"/>
</dbReference>
<dbReference type="eggNOG" id="COG0621">
    <property type="taxonomic scope" value="Bacteria"/>
</dbReference>
<dbReference type="FunFam" id="3.40.50.12160:FF:000001">
    <property type="entry name" value="tRNA-2-methylthio-N(6)-dimethylallyladenosine synthase"/>
    <property type="match status" value="1"/>
</dbReference>
<proteinExistence type="inferred from homology"/>
<protein>
    <recommendedName>
        <fullName evidence="10 14">tRNA-2-methylthio-N(6)-dimethylallyladenosine synthase</fullName>
        <ecNumber evidence="10 14">2.8.4.3</ecNumber>
    </recommendedName>
    <alternativeName>
        <fullName evidence="14">(Dimethylallyl)adenosine tRNA methylthiotransferase MiaB</fullName>
    </alternativeName>
    <alternativeName>
        <fullName evidence="14">tRNA-i(6)A37 methylthiotransferase</fullName>
    </alternativeName>
</protein>
<keyword evidence="2 14" id="KW-0004">4Fe-4S</keyword>
<dbReference type="PANTHER" id="PTHR43020">
    <property type="entry name" value="CDK5 REGULATORY SUBUNIT-ASSOCIATED PROTEIN 1"/>
    <property type="match status" value="1"/>
</dbReference>
<dbReference type="HAMAP" id="MF_01864">
    <property type="entry name" value="tRNA_metthiotr_MiaB"/>
    <property type="match status" value="1"/>
</dbReference>
<dbReference type="NCBIfam" id="TIGR00089">
    <property type="entry name" value="MiaB/RimO family radical SAM methylthiotransferase"/>
    <property type="match status" value="1"/>
</dbReference>
<sequence length="438" mass="47925">MAKRLFVKTYGCQMNVYDSSRMADVLAPLGYGPAEQAENADMVILNTCHIREKAAEKVFSELGRLRKLKAAKAEAGGRMILAVAGCVAQAEGEEILRRAPFVDIVLGPQTYHRLPEMVAQAARAGGAVLDTEFPAEPKFDFLPEPHAEGTSAFLSVQEGCDKFCTFCVVPYTRGSEYSRPASAVLAEATKLAAAGVREITLLGQNVNGWHGEEGWSLGRLIRELAEVEGVERIRYTTSHPRDMDDELIAAHAGLPQLMPFLHLPVQSGSDRILAAMNRGHDRAAYLRLVDKLKNACPDLALSSDFIVGFPGESDADFEESMALVREVGFVQTYSFKYSSRPGTPAAAMERQIPESVKEERLAALQALLLEQTTRFNHACVGREMRVLLDRPGRYAGQLLGRSPYMQPVHVKAAAHLIGKVVSLRITKVHPNSLEAIPA</sequence>
<dbReference type="EMBL" id="AONQ01000039">
    <property type="protein sequence ID" value="EME69239.1"/>
    <property type="molecule type" value="Genomic_DNA"/>
</dbReference>
<evidence type="ECO:0000259" key="15">
    <source>
        <dbReference type="PROSITE" id="PS50926"/>
    </source>
</evidence>
<dbReference type="GO" id="GO:0046872">
    <property type="term" value="F:metal ion binding"/>
    <property type="evidence" value="ECO:0007669"/>
    <property type="project" value="UniProtKB-KW"/>
</dbReference>
<dbReference type="Pfam" id="PF04055">
    <property type="entry name" value="Radical_SAM"/>
    <property type="match status" value="1"/>
</dbReference>
<dbReference type="NCBIfam" id="TIGR01574">
    <property type="entry name" value="miaB-methiolase"/>
    <property type="match status" value="1"/>
</dbReference>
<evidence type="ECO:0000256" key="2">
    <source>
        <dbReference type="ARBA" id="ARBA00022485"/>
    </source>
</evidence>
<dbReference type="InterPro" id="IPR002792">
    <property type="entry name" value="TRAM_dom"/>
</dbReference>
<dbReference type="InterPro" id="IPR020612">
    <property type="entry name" value="Methylthiotransferase_CS"/>
</dbReference>
<evidence type="ECO:0000259" key="17">
    <source>
        <dbReference type="PROSITE" id="PS51918"/>
    </source>
</evidence>
<dbReference type="GO" id="GO:0035597">
    <property type="term" value="F:tRNA-2-methylthio-N(6)-dimethylallyladenosine(37) synthase activity"/>
    <property type="evidence" value="ECO:0007669"/>
    <property type="project" value="UniProtKB-EC"/>
</dbReference>
<evidence type="ECO:0000256" key="14">
    <source>
        <dbReference type="HAMAP-Rule" id="MF_01864"/>
    </source>
</evidence>
<comment type="subunit">
    <text evidence="14">Monomer.</text>
</comment>
<evidence type="ECO:0000256" key="6">
    <source>
        <dbReference type="ARBA" id="ARBA00022694"/>
    </source>
</evidence>
<keyword evidence="7 14" id="KW-0479">Metal-binding</keyword>
<comment type="catalytic activity">
    <reaction evidence="11">
        <text>N(6)-dimethylallyladenosine(37) in tRNA + (sulfur carrier)-SH + AH2 + S-adenosyl-L-methionine = 2-thio-N(6)-dimethylallyladenosine(37) in tRNA + (sulfur carrier)-H + 5'-deoxyadenosine + L-methionine + A + H(+)</text>
        <dbReference type="Rhea" id="RHEA:36339"/>
        <dbReference type="Rhea" id="RHEA-COMP:10375"/>
        <dbReference type="Rhea" id="RHEA-COMP:10377"/>
        <dbReference type="Rhea" id="RHEA-COMP:14737"/>
        <dbReference type="Rhea" id="RHEA-COMP:14739"/>
        <dbReference type="ChEBI" id="CHEBI:13193"/>
        <dbReference type="ChEBI" id="CHEBI:15378"/>
        <dbReference type="ChEBI" id="CHEBI:17319"/>
        <dbReference type="ChEBI" id="CHEBI:17499"/>
        <dbReference type="ChEBI" id="CHEBI:29917"/>
        <dbReference type="ChEBI" id="CHEBI:57844"/>
        <dbReference type="ChEBI" id="CHEBI:59789"/>
        <dbReference type="ChEBI" id="CHEBI:64428"/>
        <dbReference type="ChEBI" id="CHEBI:74415"/>
        <dbReference type="ChEBI" id="CHEBI:74416"/>
    </reaction>
    <physiologicalReaction direction="left-to-right" evidence="11">
        <dbReference type="Rhea" id="RHEA:36340"/>
    </physiologicalReaction>
</comment>
<evidence type="ECO:0000256" key="10">
    <source>
        <dbReference type="ARBA" id="ARBA00033765"/>
    </source>
</evidence>
<evidence type="ECO:0000256" key="13">
    <source>
        <dbReference type="ARBA" id="ARBA00052587"/>
    </source>
</evidence>
<keyword evidence="3 14" id="KW-0963">Cytoplasm</keyword>
<evidence type="ECO:0000256" key="8">
    <source>
        <dbReference type="ARBA" id="ARBA00023004"/>
    </source>
</evidence>
<keyword evidence="9 14" id="KW-0411">Iron-sulfur</keyword>
<dbReference type="Gene3D" id="3.80.30.20">
    <property type="entry name" value="tm_1862 like domain"/>
    <property type="match status" value="1"/>
</dbReference>
<dbReference type="Pfam" id="PF01938">
    <property type="entry name" value="TRAM"/>
    <property type="match status" value="1"/>
</dbReference>
<gene>
    <name evidence="14" type="primary">miaB</name>
    <name evidence="18" type="ORF">H261_14410</name>
</gene>
<dbReference type="InterPro" id="IPR038135">
    <property type="entry name" value="Methylthiotransferase_N_sf"/>
</dbReference>
<comment type="caution">
    <text evidence="18">The sequence shown here is derived from an EMBL/GenBank/DDBJ whole genome shotgun (WGS) entry which is preliminary data.</text>
</comment>
<dbReference type="SFLD" id="SFLDF00273">
    <property type="entry name" value="(dimethylallyl)adenosine_tRNA"/>
    <property type="match status" value="1"/>
</dbReference>
<evidence type="ECO:0000256" key="4">
    <source>
        <dbReference type="ARBA" id="ARBA00022679"/>
    </source>
</evidence>
<comment type="similarity">
    <text evidence="14">Belongs to the methylthiotransferase family. MiaB subfamily.</text>
</comment>
<dbReference type="Gene3D" id="3.40.50.12160">
    <property type="entry name" value="Methylthiotransferase, N-terminal domain"/>
    <property type="match status" value="1"/>
</dbReference>
<dbReference type="GO" id="GO:0005829">
    <property type="term" value="C:cytosol"/>
    <property type="evidence" value="ECO:0007669"/>
    <property type="project" value="TreeGrafter"/>
</dbReference>
<dbReference type="PROSITE" id="PS51449">
    <property type="entry name" value="MTTASE_N"/>
    <property type="match status" value="1"/>
</dbReference>
<dbReference type="PROSITE" id="PS01278">
    <property type="entry name" value="MTTASE_RADICAL"/>
    <property type="match status" value="1"/>
</dbReference>
<evidence type="ECO:0000256" key="11">
    <source>
        <dbReference type="ARBA" id="ARBA00050926"/>
    </source>
</evidence>
<evidence type="ECO:0000256" key="9">
    <source>
        <dbReference type="ARBA" id="ARBA00023014"/>
    </source>
</evidence>
<dbReference type="PROSITE" id="PS51918">
    <property type="entry name" value="RADICAL_SAM"/>
    <property type="match status" value="1"/>
</dbReference>
<evidence type="ECO:0000256" key="7">
    <source>
        <dbReference type="ARBA" id="ARBA00022723"/>
    </source>
</evidence>
<feature type="binding site" evidence="14">
    <location>
        <position position="12"/>
    </location>
    <ligand>
        <name>[4Fe-4S] cluster</name>
        <dbReference type="ChEBI" id="CHEBI:49883"/>
        <label>1</label>
    </ligand>
</feature>
<dbReference type="PANTHER" id="PTHR43020:SF2">
    <property type="entry name" value="MITOCHONDRIAL TRNA METHYLTHIOTRANSFERASE CDK5RAP1"/>
    <property type="match status" value="1"/>
</dbReference>
<feature type="binding site" evidence="14">
    <location>
        <position position="48"/>
    </location>
    <ligand>
        <name>[4Fe-4S] cluster</name>
        <dbReference type="ChEBI" id="CHEBI:49883"/>
        <label>1</label>
    </ligand>
</feature>
<dbReference type="InterPro" id="IPR005839">
    <property type="entry name" value="Methylthiotransferase"/>
</dbReference>
<dbReference type="Proteomes" id="UP000011744">
    <property type="component" value="Unassembled WGS sequence"/>
</dbReference>
<feature type="binding site" evidence="14">
    <location>
        <position position="86"/>
    </location>
    <ligand>
        <name>[4Fe-4S] cluster</name>
        <dbReference type="ChEBI" id="CHEBI:49883"/>
        <label>1</label>
    </ligand>
</feature>
<evidence type="ECO:0000256" key="1">
    <source>
        <dbReference type="ARBA" id="ARBA00003234"/>
    </source>
</evidence>
<dbReference type="OrthoDB" id="9805215at2"/>
<evidence type="ECO:0000259" key="16">
    <source>
        <dbReference type="PROSITE" id="PS51449"/>
    </source>
</evidence>
<dbReference type="PATRIC" id="fig|1244869.3.peg.2902"/>
<dbReference type="SFLD" id="SFLDG01082">
    <property type="entry name" value="B12-binding_domain_containing"/>
    <property type="match status" value="1"/>
</dbReference>
<dbReference type="EC" id="2.8.4.3" evidence="10 14"/>
<keyword evidence="6 14" id="KW-0819">tRNA processing</keyword>
<dbReference type="SMART" id="SM00729">
    <property type="entry name" value="Elp3"/>
    <property type="match status" value="1"/>
</dbReference>
<dbReference type="SFLD" id="SFLDS00029">
    <property type="entry name" value="Radical_SAM"/>
    <property type="match status" value="1"/>
</dbReference>
<dbReference type="FunFam" id="3.80.30.20:FF:000001">
    <property type="entry name" value="tRNA-2-methylthio-N(6)-dimethylallyladenosine synthase 2"/>
    <property type="match status" value="1"/>
</dbReference>
<feature type="domain" description="MTTase N-terminal" evidence="16">
    <location>
        <begin position="3"/>
        <end position="123"/>
    </location>
</feature>
<feature type="binding site" evidence="14">
    <location>
        <position position="167"/>
    </location>
    <ligand>
        <name>[4Fe-4S] cluster</name>
        <dbReference type="ChEBI" id="CHEBI:49883"/>
        <label>2</label>
        <note>4Fe-4S-S-AdoMet</note>
    </ligand>
</feature>
<comment type="subcellular location">
    <subcellularLocation>
        <location evidence="14">Cytoplasm</location>
    </subcellularLocation>
</comment>
<dbReference type="InterPro" id="IPR058240">
    <property type="entry name" value="rSAM_sf"/>
</dbReference>
<keyword evidence="8 14" id="KW-0408">Iron</keyword>
<comment type="catalytic activity">
    <reaction evidence="12">
        <text>2-thio-N(6)-dimethylallyladenosine(37) in tRNA + S-adenosyl-L-methionine = 2-methylsulfanyl-N(6)-dimethylallyladenosine(37) in tRNA + S-adenosyl-L-homocysteine + H(+)</text>
        <dbReference type="Rhea" id="RHEA:37063"/>
        <dbReference type="Rhea" id="RHEA-COMP:10376"/>
        <dbReference type="Rhea" id="RHEA-COMP:10377"/>
        <dbReference type="ChEBI" id="CHEBI:15378"/>
        <dbReference type="ChEBI" id="CHEBI:57856"/>
        <dbReference type="ChEBI" id="CHEBI:59789"/>
        <dbReference type="ChEBI" id="CHEBI:74416"/>
        <dbReference type="ChEBI" id="CHEBI:74417"/>
    </reaction>
    <physiologicalReaction direction="left-to-right" evidence="12">
        <dbReference type="Rhea" id="RHEA:37064"/>
    </physiologicalReaction>
</comment>
<dbReference type="Pfam" id="PF00919">
    <property type="entry name" value="UPF0004"/>
    <property type="match status" value="1"/>
</dbReference>
<dbReference type="InterPro" id="IPR006463">
    <property type="entry name" value="MiaB_methiolase"/>
</dbReference>
<comment type="cofactor">
    <cofactor evidence="14">
        <name>[4Fe-4S] cluster</name>
        <dbReference type="ChEBI" id="CHEBI:49883"/>
    </cofactor>
    <text evidence="14">Binds 2 [4Fe-4S] clusters. One cluster is coordinated with 3 cysteines and an exchangeable S-adenosyl-L-methionine.</text>
</comment>
<dbReference type="PROSITE" id="PS50926">
    <property type="entry name" value="TRAM"/>
    <property type="match status" value="1"/>
</dbReference>
<dbReference type="SFLD" id="SFLDG01061">
    <property type="entry name" value="methylthiotransferase"/>
    <property type="match status" value="1"/>
</dbReference>
<dbReference type="CDD" id="cd01335">
    <property type="entry name" value="Radical_SAM"/>
    <property type="match status" value="1"/>
</dbReference>
<feature type="binding site" evidence="14">
    <location>
        <position position="160"/>
    </location>
    <ligand>
        <name>[4Fe-4S] cluster</name>
        <dbReference type="ChEBI" id="CHEBI:49883"/>
        <label>2</label>
        <note>4Fe-4S-S-AdoMet</note>
    </ligand>
</feature>
<keyword evidence="4 14" id="KW-0808">Transferase</keyword>
<keyword evidence="5 14" id="KW-0949">S-adenosyl-L-methionine</keyword>
<accession>M3A9R3</accession>
<comment type="catalytic activity">
    <reaction evidence="13">
        <text>N(6)-dimethylallyladenosine(37) in tRNA + (sulfur carrier)-SH + AH2 + 2 S-adenosyl-L-methionine = 2-methylsulfanyl-N(6)-dimethylallyladenosine(37) in tRNA + (sulfur carrier)-H + 5'-deoxyadenosine + L-methionine + A + S-adenosyl-L-homocysteine + 2 H(+)</text>
        <dbReference type="Rhea" id="RHEA:37067"/>
        <dbReference type="Rhea" id="RHEA-COMP:10375"/>
        <dbReference type="Rhea" id="RHEA-COMP:10376"/>
        <dbReference type="Rhea" id="RHEA-COMP:14737"/>
        <dbReference type="Rhea" id="RHEA-COMP:14739"/>
        <dbReference type="ChEBI" id="CHEBI:13193"/>
        <dbReference type="ChEBI" id="CHEBI:15378"/>
        <dbReference type="ChEBI" id="CHEBI:17319"/>
        <dbReference type="ChEBI" id="CHEBI:17499"/>
        <dbReference type="ChEBI" id="CHEBI:29917"/>
        <dbReference type="ChEBI" id="CHEBI:57844"/>
        <dbReference type="ChEBI" id="CHEBI:57856"/>
        <dbReference type="ChEBI" id="CHEBI:59789"/>
        <dbReference type="ChEBI" id="CHEBI:64428"/>
        <dbReference type="ChEBI" id="CHEBI:74415"/>
        <dbReference type="ChEBI" id="CHEBI:74417"/>
        <dbReference type="EC" id="2.8.4.3"/>
    </reaction>
    <physiologicalReaction direction="left-to-right" evidence="13">
        <dbReference type="Rhea" id="RHEA:37068"/>
    </physiologicalReaction>
</comment>
<evidence type="ECO:0000313" key="18">
    <source>
        <dbReference type="EMBL" id="EME69239.1"/>
    </source>
</evidence>
<evidence type="ECO:0000256" key="5">
    <source>
        <dbReference type="ARBA" id="ARBA00022691"/>
    </source>
</evidence>
<dbReference type="AlphaFoldDB" id="M3A9R3"/>
<dbReference type="InterPro" id="IPR006638">
    <property type="entry name" value="Elp3/MiaA/NifB-like_rSAM"/>
</dbReference>
<reference evidence="18 19" key="1">
    <citation type="journal article" date="2014" name="Genome Announc.">
        <title>Draft Genome Sequence of Magnetospirillum sp. Strain SO-1, a Freshwater Magnetotactic Bacterium Isolated from the Ol'khovka River, Russia.</title>
        <authorList>
            <person name="Grouzdev D.S."/>
            <person name="Dziuba M.V."/>
            <person name="Sukhacheva M.S."/>
            <person name="Mardanov A.V."/>
            <person name="Beletskiy A.V."/>
            <person name="Kuznetsov B.B."/>
            <person name="Skryabin K.G."/>
        </authorList>
    </citation>
    <scope>NUCLEOTIDE SEQUENCE [LARGE SCALE GENOMIC DNA]</scope>
    <source>
        <strain evidence="18 19">SO-1</strain>
    </source>
</reference>
<name>M3A9R3_9PROT</name>